<evidence type="ECO:0000313" key="1">
    <source>
        <dbReference type="EMBL" id="MEC0273611.1"/>
    </source>
</evidence>
<organism evidence="1 2">
    <name type="scientific">Peribacillus castrilensis</name>
    <dbReference type="NCBI Taxonomy" id="2897690"/>
    <lineage>
        <taxon>Bacteria</taxon>
        <taxon>Bacillati</taxon>
        <taxon>Bacillota</taxon>
        <taxon>Bacilli</taxon>
        <taxon>Bacillales</taxon>
        <taxon>Bacillaceae</taxon>
        <taxon>Peribacillus</taxon>
    </lineage>
</organism>
<evidence type="ECO:0000313" key="2">
    <source>
        <dbReference type="Proteomes" id="UP001307168"/>
    </source>
</evidence>
<sequence>MYISANLAMIIGKAWRENRLSDGWDKWTGVRGVVNSDRFEYCGQ</sequence>
<accession>A0AAW9N9M9</accession>
<dbReference type="RefSeq" id="WP_367406839.1">
    <property type="nucleotide sequence ID" value="NZ_JARNBH010000012.1"/>
</dbReference>
<keyword evidence="2" id="KW-1185">Reference proteome</keyword>
<dbReference type="Proteomes" id="UP001307168">
    <property type="component" value="Unassembled WGS sequence"/>
</dbReference>
<proteinExistence type="predicted"/>
<comment type="caution">
    <text evidence="1">The sequence shown here is derived from an EMBL/GenBank/DDBJ whole genome shotgun (WGS) entry which is preliminary data.</text>
</comment>
<reference evidence="1 2" key="1">
    <citation type="submission" date="2023-03" db="EMBL/GenBank/DDBJ databases">
        <title>Bacillus Genome Sequencing.</title>
        <authorList>
            <person name="Dunlap C."/>
        </authorList>
    </citation>
    <scope>NUCLEOTIDE SEQUENCE [LARGE SCALE GENOMIC DNA]</scope>
    <source>
        <strain evidence="1 2">B-41290</strain>
    </source>
</reference>
<dbReference type="AlphaFoldDB" id="A0AAW9N9M9"/>
<protein>
    <submittedName>
        <fullName evidence="1">Uncharacterized protein</fullName>
    </submittedName>
</protein>
<name>A0AAW9N9M9_9BACI</name>
<gene>
    <name evidence="1" type="ORF">P4706_11190</name>
</gene>
<dbReference type="EMBL" id="JARNBH010000012">
    <property type="protein sequence ID" value="MEC0273611.1"/>
    <property type="molecule type" value="Genomic_DNA"/>
</dbReference>